<accession>A0A1I2SA28</accession>
<reference evidence="2" key="1">
    <citation type="submission" date="2016-10" db="EMBL/GenBank/DDBJ databases">
        <authorList>
            <person name="Varghese N."/>
            <person name="Submissions S."/>
        </authorList>
    </citation>
    <scope>NUCLEOTIDE SEQUENCE [LARGE SCALE GENOMIC DNA]</scope>
    <source>
        <strain evidence="2">LP51</strain>
    </source>
</reference>
<evidence type="ECO:0000313" key="2">
    <source>
        <dbReference type="Proteomes" id="UP000198724"/>
    </source>
</evidence>
<dbReference type="OrthoDB" id="798305at2"/>
<proteinExistence type="predicted"/>
<gene>
    <name evidence="1" type="ORF">SAMN05421739_102697</name>
</gene>
<keyword evidence="2" id="KW-1185">Reference proteome</keyword>
<name>A0A1I2SA28_9BACT</name>
<dbReference type="STRING" id="1436961.SAMN05421739_102697"/>
<dbReference type="EMBL" id="FOOT01000002">
    <property type="protein sequence ID" value="SFG49668.1"/>
    <property type="molecule type" value="Genomic_DNA"/>
</dbReference>
<dbReference type="Proteomes" id="UP000198724">
    <property type="component" value="Unassembled WGS sequence"/>
</dbReference>
<evidence type="ECO:0000313" key="1">
    <source>
        <dbReference type="EMBL" id="SFG49668.1"/>
    </source>
</evidence>
<protein>
    <submittedName>
        <fullName evidence="1">Uncharacterized protein</fullName>
    </submittedName>
</protein>
<dbReference type="AlphaFoldDB" id="A0A1I2SA28"/>
<sequence length="143" mass="16933">MSSIDNPFELQTYFDKSLQELGITLPNKIEAAKVLLRYYLGKIIAHPESALEVMRSVDNDVYHKVNWLNELGVKEKKFVGEELGLERLYTWYRELQDFEDEGMLLYYNDLPKEKQKQKFNEHLVEEAKVLKIKIDNEISLYNT</sequence>
<organism evidence="1 2">
    <name type="scientific">Pontibacter chinhatensis</name>
    <dbReference type="NCBI Taxonomy" id="1436961"/>
    <lineage>
        <taxon>Bacteria</taxon>
        <taxon>Pseudomonadati</taxon>
        <taxon>Bacteroidota</taxon>
        <taxon>Cytophagia</taxon>
        <taxon>Cytophagales</taxon>
        <taxon>Hymenobacteraceae</taxon>
        <taxon>Pontibacter</taxon>
    </lineage>
</organism>